<protein>
    <recommendedName>
        <fullName evidence="4">DUF4930 domain-containing protein</fullName>
    </recommendedName>
</protein>
<gene>
    <name evidence="2" type="ORF">I7822_18635</name>
</gene>
<keyword evidence="1" id="KW-0472">Membrane</keyword>
<sequence length="124" mass="14563">MKKWVKLIFSVLFLLVVILIYMKVYYPPLPINSVSKSEAINKVNKSNGNIVKFSEEYSHQWYISEMKQGKAYDNLKKMMEVKGWGFKEQVGSGFVFQNEQGEITVLSEMWTKNYVIFHLPKEIN</sequence>
<reference evidence="2 3" key="1">
    <citation type="submission" date="2021-03" db="EMBL/GenBank/DDBJ databases">
        <title>Whole genome sequence of Metabacillus bambusae BG109.</title>
        <authorList>
            <person name="Jeong J.W."/>
        </authorList>
    </citation>
    <scope>NUCLEOTIDE SEQUENCE [LARGE SCALE GENOMIC DNA]</scope>
    <source>
        <strain evidence="2 3">BG109</strain>
    </source>
</reference>
<evidence type="ECO:0000256" key="1">
    <source>
        <dbReference type="SAM" id="Phobius"/>
    </source>
</evidence>
<evidence type="ECO:0008006" key="4">
    <source>
        <dbReference type="Google" id="ProtNLM"/>
    </source>
</evidence>
<name>A0ABS3N667_9BACI</name>
<comment type="caution">
    <text evidence="2">The sequence shown here is derived from an EMBL/GenBank/DDBJ whole genome shotgun (WGS) entry which is preliminary data.</text>
</comment>
<dbReference type="RefSeq" id="WP_207980602.1">
    <property type="nucleotide sequence ID" value="NZ_JAGDEL010000016.1"/>
</dbReference>
<keyword evidence="1" id="KW-1133">Transmembrane helix</keyword>
<evidence type="ECO:0000313" key="2">
    <source>
        <dbReference type="EMBL" id="MBO1513650.1"/>
    </source>
</evidence>
<dbReference type="EMBL" id="JAGDEL010000016">
    <property type="protein sequence ID" value="MBO1513650.1"/>
    <property type="molecule type" value="Genomic_DNA"/>
</dbReference>
<organism evidence="2 3">
    <name type="scientific">Metabacillus bambusae</name>
    <dbReference type="NCBI Taxonomy" id="2795218"/>
    <lineage>
        <taxon>Bacteria</taxon>
        <taxon>Bacillati</taxon>
        <taxon>Bacillota</taxon>
        <taxon>Bacilli</taxon>
        <taxon>Bacillales</taxon>
        <taxon>Bacillaceae</taxon>
        <taxon>Metabacillus</taxon>
    </lineage>
</organism>
<evidence type="ECO:0000313" key="3">
    <source>
        <dbReference type="Proteomes" id="UP000663981"/>
    </source>
</evidence>
<proteinExistence type="predicted"/>
<feature type="transmembrane region" description="Helical" evidence="1">
    <location>
        <begin position="7"/>
        <end position="26"/>
    </location>
</feature>
<dbReference type="Proteomes" id="UP000663981">
    <property type="component" value="Unassembled WGS sequence"/>
</dbReference>
<keyword evidence="3" id="KW-1185">Reference proteome</keyword>
<keyword evidence="1" id="KW-0812">Transmembrane</keyword>
<accession>A0ABS3N667</accession>